<comment type="caution">
    <text evidence="3">The sequence shown here is derived from an EMBL/GenBank/DDBJ whole genome shotgun (WGS) entry which is preliminary data.</text>
</comment>
<sequence>DCEELSLVSVSLQKDCEQKQKDIEMLFQSLETLKKDKADEQNVLVAKDMKAALGSKVSSTQFEATMERLDQKMQEMQTQMSGQNQQWNQIQQKLSDMIGNKLDRQELKGFCKQMEETWQKSIKELEKKTAEGDSAAGMRKQLPVPFTCLSCDRPIKTQVPGP</sequence>
<feature type="non-terminal residue" evidence="3">
    <location>
        <position position="1"/>
    </location>
</feature>
<dbReference type="InterPro" id="IPR032013">
    <property type="entry name" value="DUF4795"/>
</dbReference>
<dbReference type="PANTHER" id="PTHR46766:SF1">
    <property type="entry name" value="GLUTAMINE-RICH PROTEIN 2"/>
    <property type="match status" value="1"/>
</dbReference>
<proteinExistence type="predicted"/>
<keyword evidence="1" id="KW-0175">Coiled coil</keyword>
<accession>A0A7L0XDR0</accession>
<dbReference type="Pfam" id="PF16043">
    <property type="entry name" value="DUF4795"/>
    <property type="match status" value="1"/>
</dbReference>
<protein>
    <submittedName>
        <fullName evidence="3">QRIC2 protein</fullName>
    </submittedName>
</protein>
<feature type="domain" description="DUF4795" evidence="2">
    <location>
        <begin position="1"/>
        <end position="162"/>
    </location>
</feature>
<dbReference type="AlphaFoldDB" id="A0A7L0XDR0"/>
<dbReference type="Proteomes" id="UP000537779">
    <property type="component" value="Unassembled WGS sequence"/>
</dbReference>
<dbReference type="PANTHER" id="PTHR46766">
    <property type="entry name" value="GLUTAMINE-RICH PROTEIN 2"/>
    <property type="match status" value="1"/>
</dbReference>
<reference evidence="3 4" key="1">
    <citation type="submission" date="2019-09" db="EMBL/GenBank/DDBJ databases">
        <title>Bird 10,000 Genomes (B10K) Project - Family phase.</title>
        <authorList>
            <person name="Zhang G."/>
        </authorList>
    </citation>
    <scope>NUCLEOTIDE SEQUENCE [LARGE SCALE GENOMIC DNA]</scope>
    <source>
        <strain evidence="3">B10K-DU-001-37</strain>
        <tissue evidence="3">Muscle</tissue>
    </source>
</reference>
<feature type="non-terminal residue" evidence="3">
    <location>
        <position position="162"/>
    </location>
</feature>
<feature type="coiled-coil region" evidence="1">
    <location>
        <begin position="16"/>
        <end position="86"/>
    </location>
</feature>
<evidence type="ECO:0000313" key="4">
    <source>
        <dbReference type="Proteomes" id="UP000537779"/>
    </source>
</evidence>
<name>A0A7L0XDR0_TYRSA</name>
<dbReference type="EMBL" id="VXAW01005275">
    <property type="protein sequence ID" value="NXM01355.1"/>
    <property type="molecule type" value="Genomic_DNA"/>
</dbReference>
<evidence type="ECO:0000256" key="1">
    <source>
        <dbReference type="SAM" id="Coils"/>
    </source>
</evidence>
<evidence type="ECO:0000259" key="2">
    <source>
        <dbReference type="Pfam" id="PF16043"/>
    </source>
</evidence>
<gene>
    <name evidence="3" type="primary">Qrich2_0</name>
    <name evidence="3" type="ORF">TYRSAV_R04404</name>
</gene>
<keyword evidence="4" id="KW-1185">Reference proteome</keyword>
<evidence type="ECO:0000313" key="3">
    <source>
        <dbReference type="EMBL" id="NXM01355.1"/>
    </source>
</evidence>
<organism evidence="3 4">
    <name type="scientific">Tyrannus savana</name>
    <name type="common">Fork-tailed flycatcher</name>
    <name type="synonym">Muscivora tyrannus</name>
    <dbReference type="NCBI Taxonomy" id="137541"/>
    <lineage>
        <taxon>Eukaryota</taxon>
        <taxon>Metazoa</taxon>
        <taxon>Chordata</taxon>
        <taxon>Craniata</taxon>
        <taxon>Vertebrata</taxon>
        <taxon>Euteleostomi</taxon>
        <taxon>Archelosauria</taxon>
        <taxon>Archosauria</taxon>
        <taxon>Dinosauria</taxon>
        <taxon>Saurischia</taxon>
        <taxon>Theropoda</taxon>
        <taxon>Coelurosauria</taxon>
        <taxon>Aves</taxon>
        <taxon>Neognathae</taxon>
        <taxon>Neoaves</taxon>
        <taxon>Telluraves</taxon>
        <taxon>Australaves</taxon>
        <taxon>Passeriformes</taxon>
        <taxon>Tyrannidae</taxon>
        <taxon>Tyrannus</taxon>
    </lineage>
</organism>